<dbReference type="RefSeq" id="XP_026274820.1">
    <property type="nucleotide sequence ID" value="XM_026419035.2"/>
</dbReference>
<evidence type="ECO:0000256" key="2">
    <source>
        <dbReference type="ARBA" id="ARBA00009672"/>
    </source>
</evidence>
<comment type="subcellular location">
    <subcellularLocation>
        <location evidence="1">Mitochondrion</location>
    </subcellularLocation>
</comment>
<accession>A0A6J1S6H9</accession>
<evidence type="ECO:0000256" key="8">
    <source>
        <dbReference type="ARBA" id="ARBA00035344"/>
    </source>
</evidence>
<keyword evidence="6" id="KW-0687">Ribonucleoprotein</keyword>
<dbReference type="InterPro" id="IPR026140">
    <property type="entry name" value="Ribosomal_mS26"/>
</dbReference>
<evidence type="ECO:0000256" key="4">
    <source>
        <dbReference type="ARBA" id="ARBA00022980"/>
    </source>
</evidence>
<feature type="compositionally biased region" description="Low complexity" evidence="10">
    <location>
        <begin position="230"/>
        <end position="247"/>
    </location>
</feature>
<keyword evidence="9" id="KW-0175">Coiled coil</keyword>
<keyword evidence="5" id="KW-0496">Mitochondrion</keyword>
<evidence type="ECO:0000256" key="5">
    <source>
        <dbReference type="ARBA" id="ARBA00023128"/>
    </source>
</evidence>
<feature type="region of interest" description="Disordered" evidence="10">
    <location>
        <begin position="217"/>
        <end position="247"/>
    </location>
</feature>
<reference evidence="12" key="1">
    <citation type="submission" date="2025-08" db="UniProtKB">
        <authorList>
            <consortium name="RefSeq"/>
        </authorList>
    </citation>
    <scope>IDENTIFICATION</scope>
    <source>
        <tissue evidence="12">Whole organism</tissue>
    </source>
</reference>
<protein>
    <recommendedName>
        <fullName evidence="7">Small ribosomal subunit protein mS26</fullName>
    </recommendedName>
    <alternativeName>
        <fullName evidence="8">28S ribosomal protein S26, mitochondrial</fullName>
    </alternativeName>
</protein>
<name>A0A6J1S6H9_FRAOC</name>
<comment type="similarity">
    <text evidence="2">Belongs to the mitochondrion-specific ribosomal protein mS26 family.</text>
</comment>
<keyword evidence="3" id="KW-0809">Transit peptide</keyword>
<evidence type="ECO:0000256" key="9">
    <source>
        <dbReference type="SAM" id="Coils"/>
    </source>
</evidence>
<dbReference type="KEGG" id="foc:113204038"/>
<keyword evidence="11" id="KW-1185">Reference proteome</keyword>
<feature type="coiled-coil region" evidence="9">
    <location>
        <begin position="117"/>
        <end position="171"/>
    </location>
</feature>
<gene>
    <name evidence="12" type="primary">LOC113204038</name>
</gene>
<dbReference type="Proteomes" id="UP000504606">
    <property type="component" value="Unplaced"/>
</dbReference>
<dbReference type="OrthoDB" id="5988811at2759"/>
<evidence type="ECO:0000313" key="11">
    <source>
        <dbReference type="Proteomes" id="UP000504606"/>
    </source>
</evidence>
<evidence type="ECO:0000256" key="6">
    <source>
        <dbReference type="ARBA" id="ARBA00023274"/>
    </source>
</evidence>
<evidence type="ECO:0000256" key="1">
    <source>
        <dbReference type="ARBA" id="ARBA00004173"/>
    </source>
</evidence>
<evidence type="ECO:0000256" key="7">
    <source>
        <dbReference type="ARBA" id="ARBA00035138"/>
    </source>
</evidence>
<dbReference type="CTD" id="64949"/>
<sequence length="247" mass="28424">MLRSGPQVLKRTAVSIGLDATAAQHAVCLQQSRGVRPRKPWGLGLAKTKWFKVPEMPQHDPDEWEELSRLGHRHRRFVDSIAQFCKEENQKHAAGSAEAGQKSIEEDAEWAEGLLRIKQWNEEVAAKRNERLAQERKMKEEEIHQRILEEEKQQEQRLQEIEEYIRKEKELSVSYITPDNIDKTIEDCLEKVTDYNWAVDVRGRKYVGRFVTASGEEELPDSVEVEEESLPPLFQSSPTGSSSSRSS</sequence>
<dbReference type="PANTHER" id="PTHR21035:SF2">
    <property type="entry name" value="SMALL RIBOSOMAL SUBUNIT PROTEIN MS26"/>
    <property type="match status" value="1"/>
</dbReference>
<dbReference type="PANTHER" id="PTHR21035">
    <property type="entry name" value="28S RIBOSOMAL PROTEIN S26, MITOCHONDRIAL"/>
    <property type="match status" value="1"/>
</dbReference>
<dbReference type="GO" id="GO:0005763">
    <property type="term" value="C:mitochondrial small ribosomal subunit"/>
    <property type="evidence" value="ECO:0007669"/>
    <property type="project" value="InterPro"/>
</dbReference>
<evidence type="ECO:0000313" key="12">
    <source>
        <dbReference type="RefSeq" id="XP_026274820.1"/>
    </source>
</evidence>
<organism evidence="11 12">
    <name type="scientific">Frankliniella occidentalis</name>
    <name type="common">Western flower thrips</name>
    <name type="synonym">Euthrips occidentalis</name>
    <dbReference type="NCBI Taxonomy" id="133901"/>
    <lineage>
        <taxon>Eukaryota</taxon>
        <taxon>Metazoa</taxon>
        <taxon>Ecdysozoa</taxon>
        <taxon>Arthropoda</taxon>
        <taxon>Hexapoda</taxon>
        <taxon>Insecta</taxon>
        <taxon>Pterygota</taxon>
        <taxon>Neoptera</taxon>
        <taxon>Paraneoptera</taxon>
        <taxon>Thysanoptera</taxon>
        <taxon>Terebrantia</taxon>
        <taxon>Thripoidea</taxon>
        <taxon>Thripidae</taxon>
        <taxon>Frankliniella</taxon>
    </lineage>
</organism>
<dbReference type="AlphaFoldDB" id="A0A6J1S6H9"/>
<evidence type="ECO:0000256" key="3">
    <source>
        <dbReference type="ARBA" id="ARBA00022946"/>
    </source>
</evidence>
<evidence type="ECO:0000256" key="10">
    <source>
        <dbReference type="SAM" id="MobiDB-lite"/>
    </source>
</evidence>
<keyword evidence="4 12" id="KW-0689">Ribosomal protein</keyword>
<dbReference type="GeneID" id="113204038"/>
<dbReference type="Pfam" id="PF14943">
    <property type="entry name" value="MRP-S26"/>
    <property type="match status" value="1"/>
</dbReference>
<feature type="compositionally biased region" description="Acidic residues" evidence="10">
    <location>
        <begin position="217"/>
        <end position="229"/>
    </location>
</feature>
<proteinExistence type="inferred from homology"/>